<dbReference type="Proteomes" id="UP000544222">
    <property type="component" value="Unassembled WGS sequence"/>
</dbReference>
<dbReference type="SUPFAM" id="SSF81301">
    <property type="entry name" value="Nucleotidyltransferase"/>
    <property type="match status" value="1"/>
</dbReference>
<evidence type="ECO:0000313" key="3">
    <source>
        <dbReference type="EMBL" id="MBB3187505.1"/>
    </source>
</evidence>
<keyword evidence="4" id="KW-1185">Reference proteome</keyword>
<keyword evidence="2" id="KW-0810">Translation regulation</keyword>
<dbReference type="EMBL" id="JACHYB010000001">
    <property type="protein sequence ID" value="MBB3187505.1"/>
    <property type="molecule type" value="Genomic_DNA"/>
</dbReference>
<dbReference type="RefSeq" id="WP_183413269.1">
    <property type="nucleotide sequence ID" value="NZ_JACHYB010000001.1"/>
</dbReference>
<name>A0A7W5H291_9PORP</name>
<keyword evidence="2" id="KW-0678">Repressor</keyword>
<gene>
    <name evidence="2" type="primary">rsfS</name>
    <name evidence="3" type="ORF">FHX64_001668</name>
</gene>
<dbReference type="GO" id="GO:0042256">
    <property type="term" value="P:cytosolic ribosome assembly"/>
    <property type="evidence" value="ECO:0007669"/>
    <property type="project" value="UniProtKB-UniRule"/>
</dbReference>
<dbReference type="InterPro" id="IPR004394">
    <property type="entry name" value="Iojap/RsfS/C7orf30"/>
</dbReference>
<comment type="similarity">
    <text evidence="1 2">Belongs to the Iojap/RsfS family.</text>
</comment>
<dbReference type="AlphaFoldDB" id="A0A7W5H291"/>
<dbReference type="GO" id="GO:0090071">
    <property type="term" value="P:negative regulation of ribosome biogenesis"/>
    <property type="evidence" value="ECO:0007669"/>
    <property type="project" value="UniProtKB-UniRule"/>
</dbReference>
<dbReference type="PANTHER" id="PTHR21043">
    <property type="entry name" value="IOJAP SUPERFAMILY ORTHOLOG"/>
    <property type="match status" value="1"/>
</dbReference>
<dbReference type="NCBIfam" id="TIGR00090">
    <property type="entry name" value="rsfS_iojap_ybeB"/>
    <property type="match status" value="1"/>
</dbReference>
<comment type="caution">
    <text evidence="3">The sequence shown here is derived from an EMBL/GenBank/DDBJ whole genome shotgun (WGS) entry which is preliminary data.</text>
</comment>
<reference evidence="3 4" key="1">
    <citation type="submission" date="2020-08" db="EMBL/GenBank/DDBJ databases">
        <title>Genomic Encyclopedia of Type Strains, Phase IV (KMG-IV): sequencing the most valuable type-strain genomes for metagenomic binning, comparative biology and taxonomic classification.</title>
        <authorList>
            <person name="Goeker M."/>
        </authorList>
    </citation>
    <scope>NUCLEOTIDE SEQUENCE [LARGE SCALE GENOMIC DNA]</scope>
    <source>
        <strain evidence="3 4">DSM 27471</strain>
    </source>
</reference>
<keyword evidence="2" id="KW-0963">Cytoplasm</keyword>
<dbReference type="Pfam" id="PF02410">
    <property type="entry name" value="RsfS"/>
    <property type="match status" value="1"/>
</dbReference>
<dbReference type="GO" id="GO:0043023">
    <property type="term" value="F:ribosomal large subunit binding"/>
    <property type="evidence" value="ECO:0007669"/>
    <property type="project" value="TreeGrafter"/>
</dbReference>
<evidence type="ECO:0000313" key="4">
    <source>
        <dbReference type="Proteomes" id="UP000544222"/>
    </source>
</evidence>
<evidence type="ECO:0000256" key="2">
    <source>
        <dbReference type="HAMAP-Rule" id="MF_01477"/>
    </source>
</evidence>
<comment type="function">
    <text evidence="2">Functions as a ribosomal silencing factor. Interacts with ribosomal protein uL14 (rplN), blocking formation of intersubunit bridge B8. Prevents association of the 30S and 50S ribosomal subunits and the formation of functional ribosomes, thus repressing translation.</text>
</comment>
<accession>A0A7W5H291</accession>
<dbReference type="GO" id="GO:0017148">
    <property type="term" value="P:negative regulation of translation"/>
    <property type="evidence" value="ECO:0007669"/>
    <property type="project" value="UniProtKB-UniRule"/>
</dbReference>
<dbReference type="InterPro" id="IPR043519">
    <property type="entry name" value="NT_sf"/>
</dbReference>
<sequence>MDNKHLVKSIVEGIQEKKGKNIVVVDLTKFENAACSFFVICEGDSNTHISAITRSVKEYVHKKAEAKPVAIDGTDNAQWVAMDYLQAIVHIFQREPRRFYDIEHLWADAEITQIADLA</sequence>
<dbReference type="Gene3D" id="3.30.460.10">
    <property type="entry name" value="Beta Polymerase, domain 2"/>
    <property type="match status" value="1"/>
</dbReference>
<protein>
    <recommendedName>
        <fullName evidence="2">Ribosomal silencing factor RsfS</fullName>
    </recommendedName>
</protein>
<proteinExistence type="inferred from homology"/>
<comment type="subunit">
    <text evidence="2">Interacts with ribosomal protein uL14 (rplN).</text>
</comment>
<evidence type="ECO:0000256" key="1">
    <source>
        <dbReference type="ARBA" id="ARBA00010574"/>
    </source>
</evidence>
<dbReference type="GO" id="GO:0005737">
    <property type="term" value="C:cytoplasm"/>
    <property type="evidence" value="ECO:0007669"/>
    <property type="project" value="UniProtKB-SubCell"/>
</dbReference>
<organism evidence="3 4">
    <name type="scientific">Microbacter margulisiae</name>
    <dbReference type="NCBI Taxonomy" id="1350067"/>
    <lineage>
        <taxon>Bacteria</taxon>
        <taxon>Pseudomonadati</taxon>
        <taxon>Bacteroidota</taxon>
        <taxon>Bacteroidia</taxon>
        <taxon>Bacteroidales</taxon>
        <taxon>Porphyromonadaceae</taxon>
        <taxon>Microbacter</taxon>
    </lineage>
</organism>
<dbReference type="HAMAP" id="MF_01477">
    <property type="entry name" value="Iojap_RsfS"/>
    <property type="match status" value="1"/>
</dbReference>
<comment type="subcellular location">
    <subcellularLocation>
        <location evidence="2">Cytoplasm</location>
    </subcellularLocation>
</comment>
<dbReference type="PANTHER" id="PTHR21043:SF0">
    <property type="entry name" value="MITOCHONDRIAL ASSEMBLY OF RIBOSOMAL LARGE SUBUNIT PROTEIN 1"/>
    <property type="match status" value="1"/>
</dbReference>